<dbReference type="Proteomes" id="UP001165060">
    <property type="component" value="Unassembled WGS sequence"/>
</dbReference>
<name>A0ABQ6M5Z8_9STRA</name>
<evidence type="ECO:0000313" key="3">
    <source>
        <dbReference type="Proteomes" id="UP001165060"/>
    </source>
</evidence>
<proteinExistence type="predicted"/>
<keyword evidence="3" id="KW-1185">Reference proteome</keyword>
<gene>
    <name evidence="2" type="ORF">TeGR_g6648</name>
</gene>
<dbReference type="EMBL" id="BRYB01002477">
    <property type="protein sequence ID" value="GMI20241.1"/>
    <property type="molecule type" value="Genomic_DNA"/>
</dbReference>
<feature type="domain" description="Domain of unknown function at the cortex 1" evidence="1">
    <location>
        <begin position="42"/>
        <end position="253"/>
    </location>
</feature>
<accession>A0ABQ6M5Z8</accession>
<reference evidence="2 3" key="1">
    <citation type="journal article" date="2023" name="Commun. Biol.">
        <title>Genome analysis of Parmales, the sister group of diatoms, reveals the evolutionary specialization of diatoms from phago-mixotrophs to photoautotrophs.</title>
        <authorList>
            <person name="Ban H."/>
            <person name="Sato S."/>
            <person name="Yoshikawa S."/>
            <person name="Yamada K."/>
            <person name="Nakamura Y."/>
            <person name="Ichinomiya M."/>
            <person name="Sato N."/>
            <person name="Blanc-Mathieu R."/>
            <person name="Endo H."/>
            <person name="Kuwata A."/>
            <person name="Ogata H."/>
        </authorList>
    </citation>
    <scope>NUCLEOTIDE SEQUENCE [LARGE SCALE GENOMIC DNA]</scope>
</reference>
<dbReference type="Pfam" id="PF08588">
    <property type="entry name" value="Duc1"/>
    <property type="match status" value="1"/>
</dbReference>
<evidence type="ECO:0000313" key="2">
    <source>
        <dbReference type="EMBL" id="GMI20241.1"/>
    </source>
</evidence>
<protein>
    <recommendedName>
        <fullName evidence="1">Domain of unknown function at the cortex 1 domain-containing protein</fullName>
    </recommendedName>
</protein>
<organism evidence="2 3">
    <name type="scientific">Tetraparma gracilis</name>
    <dbReference type="NCBI Taxonomy" id="2962635"/>
    <lineage>
        <taxon>Eukaryota</taxon>
        <taxon>Sar</taxon>
        <taxon>Stramenopiles</taxon>
        <taxon>Ochrophyta</taxon>
        <taxon>Bolidophyceae</taxon>
        <taxon>Parmales</taxon>
        <taxon>Triparmaceae</taxon>
        <taxon>Tetraparma</taxon>
    </lineage>
</organism>
<sequence>MLARSWLSISRELRTATLPDLESSPEPPMSVQTKPLHLDLSPGSRISSAAAPVVSPLFKGQVLFTSASSSDPGTPVFRDAFSTSPGCKGELRIAGRLSKKPEGKLYIAAELDADAVSWSPSTAVLGRVLVSLIQKLLPMEFTYSLGDVKKGEKPHIAFPALQIMDDVVVGGGAGIYGKMEEDEGERKRRQGNGWREIERGLERDTVLMLRQRMYYADFARWAASGLPLVGEFPLGIFWGRSPLKFVLYSKLPEAEGGKREDLVVVRIVNKEHTDSSRGDEARD</sequence>
<comment type="caution">
    <text evidence="2">The sequence shown here is derived from an EMBL/GenBank/DDBJ whole genome shotgun (WGS) entry which is preliminary data.</text>
</comment>
<evidence type="ECO:0000259" key="1">
    <source>
        <dbReference type="Pfam" id="PF08588"/>
    </source>
</evidence>
<dbReference type="InterPro" id="IPR013897">
    <property type="entry name" value="Duc1"/>
</dbReference>